<feature type="transmembrane region" description="Helical" evidence="1">
    <location>
        <begin position="346"/>
        <end position="362"/>
    </location>
</feature>
<dbReference type="PANTHER" id="PTHR30590">
    <property type="entry name" value="INNER MEMBRANE PROTEIN"/>
    <property type="match status" value="1"/>
</dbReference>
<keyword evidence="1" id="KW-1133">Transmembrane helix</keyword>
<dbReference type="InterPro" id="IPR052529">
    <property type="entry name" value="Bact_Transport_Assoc"/>
</dbReference>
<comment type="caution">
    <text evidence="3">The sequence shown here is derived from an EMBL/GenBank/DDBJ whole genome shotgun (WGS) entry which is preliminary data.</text>
</comment>
<evidence type="ECO:0000259" key="2">
    <source>
        <dbReference type="Pfam" id="PF04235"/>
    </source>
</evidence>
<evidence type="ECO:0000313" key="3">
    <source>
        <dbReference type="EMBL" id="TXC82027.1"/>
    </source>
</evidence>
<evidence type="ECO:0000313" key="4">
    <source>
        <dbReference type="Proteomes" id="UP000321168"/>
    </source>
</evidence>
<keyword evidence="1" id="KW-0472">Membrane</keyword>
<dbReference type="Proteomes" id="UP000321168">
    <property type="component" value="Unassembled WGS sequence"/>
</dbReference>
<keyword evidence="4" id="KW-1185">Reference proteome</keyword>
<feature type="transmembrane region" description="Helical" evidence="1">
    <location>
        <begin position="124"/>
        <end position="141"/>
    </location>
</feature>
<dbReference type="EMBL" id="VORB01000002">
    <property type="protein sequence ID" value="TXC82027.1"/>
    <property type="molecule type" value="Genomic_DNA"/>
</dbReference>
<dbReference type="RefSeq" id="WP_147013146.1">
    <property type="nucleotide sequence ID" value="NZ_VORB01000002.1"/>
</dbReference>
<feature type="transmembrane region" description="Helical" evidence="1">
    <location>
        <begin position="301"/>
        <end position="325"/>
    </location>
</feature>
<feature type="domain" description="DUF418" evidence="2">
    <location>
        <begin position="257"/>
        <end position="410"/>
    </location>
</feature>
<feature type="transmembrane region" description="Helical" evidence="1">
    <location>
        <begin position="374"/>
        <end position="395"/>
    </location>
</feature>
<feature type="transmembrane region" description="Helical" evidence="1">
    <location>
        <begin position="20"/>
        <end position="42"/>
    </location>
</feature>
<organism evidence="3 4">
    <name type="scientific">Luteibaculum oceani</name>
    <dbReference type="NCBI Taxonomy" id="1294296"/>
    <lineage>
        <taxon>Bacteria</taxon>
        <taxon>Pseudomonadati</taxon>
        <taxon>Bacteroidota</taxon>
        <taxon>Flavobacteriia</taxon>
        <taxon>Flavobacteriales</taxon>
        <taxon>Luteibaculaceae</taxon>
        <taxon>Luteibaculum</taxon>
    </lineage>
</organism>
<sequence length="417" mass="47737">MSTTISPIPEQGRIHYLDVLRGIAIFFIFIANIVSFSGLFFISPEEVQAFSHPQLNSVLQTFTSIFVDGKFYSIFSILFGIGFVIQQRNAEKVGVNFNWFFSKRMLGLLFLGLLHLYLWYGDIVHLYAIMGFFLIPFKRIGNSNLLRWAVVLTFLPVLHYIAMNILNAYYPYEFFKPADAILIGKNYPTLEIVVPGMTDPVEIINMLEVLKNADTRELLGINVVNPLYRWGSILLEGRLFKILACFLIGIWAGRKILDADLLSNRSLLTRIGIWGGIIGILFTLIQINLGSLNIPGPADVWYALAYAFAVIPLACGIAALIALWWNPNNQFLNIFKPIGKAALSNYFFQSVISVFYFYGAGLGKMGQYQLWENYLFVIVVFAFQIVFTSIWLKYFRYGPVEWIWRSITYGRWIKMTK</sequence>
<evidence type="ECO:0000256" key="1">
    <source>
        <dbReference type="SAM" id="Phobius"/>
    </source>
</evidence>
<proteinExistence type="predicted"/>
<feature type="transmembrane region" description="Helical" evidence="1">
    <location>
        <begin position="97"/>
        <end position="118"/>
    </location>
</feature>
<dbReference type="InterPro" id="IPR007349">
    <property type="entry name" value="DUF418"/>
</dbReference>
<feature type="transmembrane region" description="Helical" evidence="1">
    <location>
        <begin position="148"/>
        <end position="170"/>
    </location>
</feature>
<dbReference type="PANTHER" id="PTHR30590:SF2">
    <property type="entry name" value="INNER MEMBRANE PROTEIN"/>
    <property type="match status" value="1"/>
</dbReference>
<accession>A0A5C6V9Y6</accession>
<protein>
    <submittedName>
        <fullName evidence="3">DUF418 domain-containing protein</fullName>
    </submittedName>
</protein>
<dbReference type="Pfam" id="PF04235">
    <property type="entry name" value="DUF418"/>
    <property type="match status" value="1"/>
</dbReference>
<feature type="transmembrane region" description="Helical" evidence="1">
    <location>
        <begin position="271"/>
        <end position="289"/>
    </location>
</feature>
<dbReference type="OrthoDB" id="9807744at2"/>
<feature type="transmembrane region" description="Helical" evidence="1">
    <location>
        <begin position="62"/>
        <end position="85"/>
    </location>
</feature>
<feature type="transmembrane region" description="Helical" evidence="1">
    <location>
        <begin position="227"/>
        <end position="251"/>
    </location>
</feature>
<name>A0A5C6V9Y6_9FLAO</name>
<dbReference type="AlphaFoldDB" id="A0A5C6V9Y6"/>
<gene>
    <name evidence="3" type="ORF">FRX97_02745</name>
</gene>
<keyword evidence="1" id="KW-0812">Transmembrane</keyword>
<reference evidence="3 4" key="1">
    <citation type="submission" date="2019-08" db="EMBL/GenBank/DDBJ databases">
        <title>Genome of Luteibaculum oceani JCM 18817.</title>
        <authorList>
            <person name="Bowman J.P."/>
        </authorList>
    </citation>
    <scope>NUCLEOTIDE SEQUENCE [LARGE SCALE GENOMIC DNA]</scope>
    <source>
        <strain evidence="3 4">JCM 18817</strain>
    </source>
</reference>